<dbReference type="AlphaFoldDB" id="A0AAE1QIS5"/>
<evidence type="ECO:0000256" key="3">
    <source>
        <dbReference type="ARBA" id="ARBA00022475"/>
    </source>
</evidence>
<comment type="caution">
    <text evidence="11">The sequence shown here is derived from an EMBL/GenBank/DDBJ whole genome shotgun (WGS) entry which is preliminary data.</text>
</comment>
<evidence type="ECO:0000256" key="8">
    <source>
        <dbReference type="ARBA" id="ARBA00023180"/>
    </source>
</evidence>
<dbReference type="EMBL" id="JAWZYT010000168">
    <property type="protein sequence ID" value="KAK4327145.1"/>
    <property type="molecule type" value="Genomic_DNA"/>
</dbReference>
<evidence type="ECO:0000256" key="5">
    <source>
        <dbReference type="ARBA" id="ARBA00022989"/>
    </source>
</evidence>
<evidence type="ECO:0000313" key="11">
    <source>
        <dbReference type="EMBL" id="KAK4327145.1"/>
    </source>
</evidence>
<feature type="domain" description="Ionotropic glutamate receptor C-terminal" evidence="10">
    <location>
        <begin position="70"/>
        <end position="299"/>
    </location>
</feature>
<dbReference type="GO" id="GO:0015276">
    <property type="term" value="F:ligand-gated monoatomic ion channel activity"/>
    <property type="evidence" value="ECO:0007669"/>
    <property type="project" value="InterPro"/>
</dbReference>
<comment type="similarity">
    <text evidence="2">Belongs to the glutamate-gated ion channel (TC 1.A.10.1) family.</text>
</comment>
<feature type="transmembrane region" description="Helical" evidence="9">
    <location>
        <begin position="286"/>
        <end position="305"/>
    </location>
</feature>
<gene>
    <name evidence="11" type="ORF">Pmani_002374</name>
</gene>
<dbReference type="PANTHER" id="PTHR42643">
    <property type="entry name" value="IONOTROPIC RECEPTOR 20A-RELATED"/>
    <property type="match status" value="1"/>
</dbReference>
<keyword evidence="8" id="KW-0325">Glycoprotein</keyword>
<evidence type="ECO:0000256" key="1">
    <source>
        <dbReference type="ARBA" id="ARBA00004651"/>
    </source>
</evidence>
<name>A0AAE1QIS5_9EUCA</name>
<evidence type="ECO:0000256" key="9">
    <source>
        <dbReference type="SAM" id="Phobius"/>
    </source>
</evidence>
<dbReference type="PANTHER" id="PTHR42643:SF24">
    <property type="entry name" value="IONOTROPIC RECEPTOR 60A"/>
    <property type="match status" value="1"/>
</dbReference>
<keyword evidence="6 9" id="KW-0472">Membrane</keyword>
<accession>A0AAE1QIS5</accession>
<evidence type="ECO:0000256" key="4">
    <source>
        <dbReference type="ARBA" id="ARBA00022692"/>
    </source>
</evidence>
<dbReference type="GO" id="GO:0005886">
    <property type="term" value="C:plasma membrane"/>
    <property type="evidence" value="ECO:0007669"/>
    <property type="project" value="UniProtKB-SubCell"/>
</dbReference>
<proteinExistence type="inferred from homology"/>
<keyword evidence="4 9" id="KW-0812">Transmembrane</keyword>
<keyword evidence="5 9" id="KW-1133">Transmembrane helix</keyword>
<comment type="subcellular location">
    <subcellularLocation>
        <location evidence="1">Cell membrane</location>
        <topology evidence="1">Multi-pass membrane protein</topology>
    </subcellularLocation>
</comment>
<dbReference type="Pfam" id="PF00060">
    <property type="entry name" value="Lig_chan"/>
    <property type="match status" value="1"/>
</dbReference>
<evidence type="ECO:0000259" key="10">
    <source>
        <dbReference type="Pfam" id="PF00060"/>
    </source>
</evidence>
<dbReference type="Proteomes" id="UP001292094">
    <property type="component" value="Unassembled WGS sequence"/>
</dbReference>
<evidence type="ECO:0000313" key="12">
    <source>
        <dbReference type="Proteomes" id="UP001292094"/>
    </source>
</evidence>
<dbReference type="InterPro" id="IPR001320">
    <property type="entry name" value="Iontro_rcpt_C"/>
</dbReference>
<organism evidence="11 12">
    <name type="scientific">Petrolisthes manimaculis</name>
    <dbReference type="NCBI Taxonomy" id="1843537"/>
    <lineage>
        <taxon>Eukaryota</taxon>
        <taxon>Metazoa</taxon>
        <taxon>Ecdysozoa</taxon>
        <taxon>Arthropoda</taxon>
        <taxon>Crustacea</taxon>
        <taxon>Multicrustacea</taxon>
        <taxon>Malacostraca</taxon>
        <taxon>Eumalacostraca</taxon>
        <taxon>Eucarida</taxon>
        <taxon>Decapoda</taxon>
        <taxon>Pleocyemata</taxon>
        <taxon>Anomura</taxon>
        <taxon>Galatheoidea</taxon>
        <taxon>Porcellanidae</taxon>
        <taxon>Petrolisthes</taxon>
    </lineage>
</organism>
<keyword evidence="7" id="KW-0675">Receptor</keyword>
<sequence length="319" mass="35757">MQEDPIRYCFSPADLEEKVYEVFQDMSDDIAFFKSFVWSYPSRNQAVREAHEIINFVEKGSKLGQASITSHQAMTGMLLGQNLPQCLPNTNSVRVLVAAWLVGALVLVSAYRGNLTANLTLPKYPPRPETIPELVNAVDRITMQAYGAEFKNFFAKSESPLFRKLASLIYFVESGKTGQEQALLKGRYQLLQIAERFTRADGKTLLYIGRDSIISGQSAWPMPHDAPYKPVIDRCLLAVIEGGLYEKWNQDYLLLAHEKSPGLKKELEAVNIDNGNDGSFTPLNIVHLQGAFMVLLIGFLMSSILEVNEIVLKYLASQE</sequence>
<dbReference type="InterPro" id="IPR052192">
    <property type="entry name" value="Insect_Ionotropic_Sensory_Rcpt"/>
</dbReference>
<dbReference type="GO" id="GO:0050906">
    <property type="term" value="P:detection of stimulus involved in sensory perception"/>
    <property type="evidence" value="ECO:0007669"/>
    <property type="project" value="UniProtKB-ARBA"/>
</dbReference>
<evidence type="ECO:0000256" key="7">
    <source>
        <dbReference type="ARBA" id="ARBA00023170"/>
    </source>
</evidence>
<keyword evidence="3" id="KW-1003">Cell membrane</keyword>
<evidence type="ECO:0000256" key="2">
    <source>
        <dbReference type="ARBA" id="ARBA00008685"/>
    </source>
</evidence>
<protein>
    <recommendedName>
        <fullName evidence="10">Ionotropic glutamate receptor C-terminal domain-containing protein</fullName>
    </recommendedName>
</protein>
<dbReference type="Gene3D" id="1.10.287.70">
    <property type="match status" value="1"/>
</dbReference>
<keyword evidence="12" id="KW-1185">Reference proteome</keyword>
<reference evidence="11" key="1">
    <citation type="submission" date="2023-11" db="EMBL/GenBank/DDBJ databases">
        <title>Genome assemblies of two species of porcelain crab, Petrolisthes cinctipes and Petrolisthes manimaculis (Anomura: Porcellanidae).</title>
        <authorList>
            <person name="Angst P."/>
        </authorList>
    </citation>
    <scope>NUCLEOTIDE SEQUENCE</scope>
    <source>
        <strain evidence="11">PB745_02</strain>
        <tissue evidence="11">Gill</tissue>
    </source>
</reference>
<evidence type="ECO:0000256" key="6">
    <source>
        <dbReference type="ARBA" id="ARBA00023136"/>
    </source>
</evidence>